<dbReference type="PANTHER" id="PTHR31232:SF149">
    <property type="entry name" value="S-PROTEIN HOMOLOG"/>
    <property type="match status" value="1"/>
</dbReference>
<keyword evidence="4 6" id="KW-0964">Secreted</keyword>
<comment type="subcellular location">
    <subcellularLocation>
        <location evidence="1 6">Secreted</location>
    </subcellularLocation>
</comment>
<organism evidence="7 8">
    <name type="scientific">Linum trigynum</name>
    <dbReference type="NCBI Taxonomy" id="586398"/>
    <lineage>
        <taxon>Eukaryota</taxon>
        <taxon>Viridiplantae</taxon>
        <taxon>Streptophyta</taxon>
        <taxon>Embryophyta</taxon>
        <taxon>Tracheophyta</taxon>
        <taxon>Spermatophyta</taxon>
        <taxon>Magnoliopsida</taxon>
        <taxon>eudicotyledons</taxon>
        <taxon>Gunneridae</taxon>
        <taxon>Pentapetalae</taxon>
        <taxon>rosids</taxon>
        <taxon>fabids</taxon>
        <taxon>Malpighiales</taxon>
        <taxon>Linaceae</taxon>
        <taxon>Linum</taxon>
    </lineage>
</organism>
<keyword evidence="5 6" id="KW-0732">Signal</keyword>
<evidence type="ECO:0000256" key="3">
    <source>
        <dbReference type="ARBA" id="ARBA00022471"/>
    </source>
</evidence>
<gene>
    <name evidence="7" type="ORF">LTRI10_LOCUS40652</name>
</gene>
<name>A0AAV2FQB2_9ROSI</name>
<evidence type="ECO:0000313" key="8">
    <source>
        <dbReference type="Proteomes" id="UP001497516"/>
    </source>
</evidence>
<evidence type="ECO:0000313" key="7">
    <source>
        <dbReference type="EMBL" id="CAL1400531.1"/>
    </source>
</evidence>
<sequence length="145" mass="16574">MMRQNNTILVVTVSFLLLLSTPALCIPRYGLTRVVVINDLGGGQELRLHCGSKDYDLGIRMLKPHQGFRWRFRPSFFGNTLFYCSVEWGAAAAGEVHWFDVYDQVRDEDRCTICRWLIKETGPCFSDEEGESGDSTCQSWNEIGR</sequence>
<evidence type="ECO:0000256" key="5">
    <source>
        <dbReference type="ARBA" id="ARBA00022729"/>
    </source>
</evidence>
<proteinExistence type="inferred from homology"/>
<accession>A0AAV2FQB2</accession>
<comment type="similarity">
    <text evidence="2 6">Belongs to the plant self-incompatibility (S1) protein family.</text>
</comment>
<dbReference type="GO" id="GO:0005576">
    <property type="term" value="C:extracellular region"/>
    <property type="evidence" value="ECO:0007669"/>
    <property type="project" value="UniProtKB-SubCell"/>
</dbReference>
<keyword evidence="8" id="KW-1185">Reference proteome</keyword>
<protein>
    <recommendedName>
        <fullName evidence="6">S-protein homolog</fullName>
    </recommendedName>
</protein>
<reference evidence="7 8" key="1">
    <citation type="submission" date="2024-04" db="EMBL/GenBank/DDBJ databases">
        <authorList>
            <person name="Fracassetti M."/>
        </authorList>
    </citation>
    <scope>NUCLEOTIDE SEQUENCE [LARGE SCALE GENOMIC DNA]</scope>
</reference>
<keyword evidence="3 6" id="KW-0713">Self-incompatibility</keyword>
<dbReference type="PANTHER" id="PTHR31232">
    <property type="match status" value="1"/>
</dbReference>
<dbReference type="GO" id="GO:0060320">
    <property type="term" value="P:rejection of self pollen"/>
    <property type="evidence" value="ECO:0007669"/>
    <property type="project" value="UniProtKB-KW"/>
</dbReference>
<evidence type="ECO:0000256" key="2">
    <source>
        <dbReference type="ARBA" id="ARBA00005581"/>
    </source>
</evidence>
<dbReference type="InterPro" id="IPR010264">
    <property type="entry name" value="Self-incomp_S1"/>
</dbReference>
<evidence type="ECO:0000256" key="4">
    <source>
        <dbReference type="ARBA" id="ARBA00022525"/>
    </source>
</evidence>
<evidence type="ECO:0000256" key="1">
    <source>
        <dbReference type="ARBA" id="ARBA00004613"/>
    </source>
</evidence>
<feature type="chain" id="PRO_5043105419" description="S-protein homolog" evidence="6">
    <location>
        <begin position="26"/>
        <end position="145"/>
    </location>
</feature>
<dbReference type="Pfam" id="PF05938">
    <property type="entry name" value="Self-incomp_S1"/>
    <property type="match status" value="1"/>
</dbReference>
<evidence type="ECO:0000256" key="6">
    <source>
        <dbReference type="RuleBase" id="RU367044"/>
    </source>
</evidence>
<dbReference type="Proteomes" id="UP001497516">
    <property type="component" value="Chromosome 7"/>
</dbReference>
<dbReference type="AlphaFoldDB" id="A0AAV2FQB2"/>
<dbReference type="EMBL" id="OZ034820">
    <property type="protein sequence ID" value="CAL1400531.1"/>
    <property type="molecule type" value="Genomic_DNA"/>
</dbReference>
<feature type="signal peptide" evidence="6">
    <location>
        <begin position="1"/>
        <end position="25"/>
    </location>
</feature>